<comment type="caution">
    <text evidence="2">The sequence shown here is derived from an EMBL/GenBank/DDBJ whole genome shotgun (WGS) entry which is preliminary data.</text>
</comment>
<evidence type="ECO:0000313" key="2">
    <source>
        <dbReference type="EMBL" id="KAK1691667.1"/>
    </source>
</evidence>
<dbReference type="EMBL" id="JAHMHR010000004">
    <property type="protein sequence ID" value="KAK1691667.1"/>
    <property type="molecule type" value="Genomic_DNA"/>
</dbReference>
<reference evidence="2" key="1">
    <citation type="submission" date="2021-06" db="EMBL/GenBank/DDBJ databases">
        <title>Comparative genomics, transcriptomics and evolutionary studies reveal genomic signatures of adaptation to plant cell wall in hemibiotrophic fungi.</title>
        <authorList>
            <consortium name="DOE Joint Genome Institute"/>
            <person name="Baroncelli R."/>
            <person name="Diaz J.F."/>
            <person name="Benocci T."/>
            <person name="Peng M."/>
            <person name="Battaglia E."/>
            <person name="Haridas S."/>
            <person name="Andreopoulos W."/>
            <person name="Labutti K."/>
            <person name="Pangilinan J."/>
            <person name="Floch G.L."/>
            <person name="Makela M.R."/>
            <person name="Henrissat B."/>
            <person name="Grigoriev I.V."/>
            <person name="Crouch J.A."/>
            <person name="De Vries R.P."/>
            <person name="Sukno S.A."/>
            <person name="Thon M.R."/>
        </authorList>
    </citation>
    <scope>NUCLEOTIDE SEQUENCE</scope>
    <source>
        <strain evidence="2">CBS 193.32</strain>
    </source>
</reference>
<feature type="region of interest" description="Disordered" evidence="1">
    <location>
        <begin position="37"/>
        <end position="91"/>
    </location>
</feature>
<feature type="compositionally biased region" description="Basic and acidic residues" evidence="1">
    <location>
        <begin position="42"/>
        <end position="62"/>
    </location>
</feature>
<proteinExistence type="predicted"/>
<protein>
    <submittedName>
        <fullName evidence="2">Uncharacterized protein</fullName>
    </submittedName>
</protein>
<keyword evidence="3" id="KW-1185">Reference proteome</keyword>
<dbReference type="RefSeq" id="XP_060435362.1">
    <property type="nucleotide sequence ID" value="XM_060576860.1"/>
</dbReference>
<evidence type="ECO:0000313" key="3">
    <source>
        <dbReference type="Proteomes" id="UP001224890"/>
    </source>
</evidence>
<organism evidence="2 3">
    <name type="scientific">Colletotrichum godetiae</name>
    <dbReference type="NCBI Taxonomy" id="1209918"/>
    <lineage>
        <taxon>Eukaryota</taxon>
        <taxon>Fungi</taxon>
        <taxon>Dikarya</taxon>
        <taxon>Ascomycota</taxon>
        <taxon>Pezizomycotina</taxon>
        <taxon>Sordariomycetes</taxon>
        <taxon>Hypocreomycetidae</taxon>
        <taxon>Glomerellales</taxon>
        <taxon>Glomerellaceae</taxon>
        <taxon>Colletotrichum</taxon>
        <taxon>Colletotrichum acutatum species complex</taxon>
    </lineage>
</organism>
<dbReference type="GeneID" id="85461386"/>
<name>A0AAJ0AY31_9PEZI</name>
<gene>
    <name evidence="2" type="ORF">BDP55DRAFT_690461</name>
</gene>
<evidence type="ECO:0000256" key="1">
    <source>
        <dbReference type="SAM" id="MobiDB-lite"/>
    </source>
</evidence>
<accession>A0AAJ0AY31</accession>
<sequence length="108" mass="12345">MGPQTGVLGAIRRNLTSERAVQVHSFIWKTKWKRRSRTYPGQHDEAHPPAAGRCRDGDERRLHPLGTGQAQQEQLTMGFKEKHGRPTQTESRSPLIWTSRIIFNLVCT</sequence>
<dbReference type="Proteomes" id="UP001224890">
    <property type="component" value="Unassembled WGS sequence"/>
</dbReference>
<dbReference type="AlphaFoldDB" id="A0AAJ0AY31"/>